<feature type="domain" description="DUF4283" evidence="3">
    <location>
        <begin position="39"/>
        <end position="103"/>
    </location>
</feature>
<organism evidence="4 5">
    <name type="scientific">Lithocarpus litseifolius</name>
    <dbReference type="NCBI Taxonomy" id="425828"/>
    <lineage>
        <taxon>Eukaryota</taxon>
        <taxon>Viridiplantae</taxon>
        <taxon>Streptophyta</taxon>
        <taxon>Embryophyta</taxon>
        <taxon>Tracheophyta</taxon>
        <taxon>Spermatophyta</taxon>
        <taxon>Magnoliopsida</taxon>
        <taxon>eudicotyledons</taxon>
        <taxon>Gunneridae</taxon>
        <taxon>Pentapetalae</taxon>
        <taxon>rosids</taxon>
        <taxon>fabids</taxon>
        <taxon>Fagales</taxon>
        <taxon>Fagaceae</taxon>
        <taxon>Lithocarpus</taxon>
    </lineage>
</organism>
<evidence type="ECO:0000313" key="4">
    <source>
        <dbReference type="EMBL" id="KAL0011064.1"/>
    </source>
</evidence>
<evidence type="ECO:0008006" key="6">
    <source>
        <dbReference type="Google" id="ProtNLM"/>
    </source>
</evidence>
<dbReference type="EMBL" id="JAZDWU010000002">
    <property type="protein sequence ID" value="KAL0011064.1"/>
    <property type="molecule type" value="Genomic_DNA"/>
</dbReference>
<dbReference type="InterPro" id="IPR025558">
    <property type="entry name" value="DUF4283"/>
</dbReference>
<protein>
    <recommendedName>
        <fullName evidence="6">Reverse transcriptase zinc-binding domain-containing protein</fullName>
    </recommendedName>
</protein>
<dbReference type="Gene3D" id="3.60.10.10">
    <property type="entry name" value="Endonuclease/exonuclease/phosphatase"/>
    <property type="match status" value="1"/>
</dbReference>
<dbReference type="InterPro" id="IPR026960">
    <property type="entry name" value="RVT-Znf"/>
</dbReference>
<dbReference type="PANTHER" id="PTHR31286">
    <property type="entry name" value="GLYCINE-RICH CELL WALL STRUCTURAL PROTEIN 1.8-LIKE"/>
    <property type="match status" value="1"/>
</dbReference>
<dbReference type="InterPro" id="IPR036691">
    <property type="entry name" value="Endo/exonu/phosph_ase_sf"/>
</dbReference>
<sequence length="997" mass="113304">MEDLACSWQSLSLSKKEGTNVDLSKNKQIQEVGLAAKFFTRRNISVNAVARTFRPLWRIANDFRIRDAGNNHLVFSFESWADVDKVSSGEPWSFDRHLIVFRRIDDVTPIHELDFSMVYFWIQIHNIPFSLMTTEVAASLGESIGKVIQPSKDYVMHGGDFMRVRVAINVLEPLCRGRRVTFNDDLNGWVSFRYERLPKFLFLQFNPFRKSFVEVKGFSSFTSSTPSSFGLNVIECPDDGNSMDVASSMVEQRGKGGLDRLKGCSDVPRINSTCPDVVSTCEVSSNVVEKLTALVPTNYELPSTSIVVVSNSNKVSNKENLVLSNEIGHKNSEAIKDRVGDCGLTDEEVPKLVFLMETKSNTEWMVNVRDKCGFKNGLIVLSVGSSGGLALFWKDDINVHVQKYSMSHIDAFIDGGEGFVGPKFTWLYQRKDGTQIRKRLDRALATEDWKDMFPSAKLYHLSSSVSDHCPLSLHLFRKAKKEKFPRMFRQKIKSLQRHLEWLELQSTSPAIIEDIRNTWVELNCWLDREDTMWLQRSRINWFQDGDQNSRFFHFKASTGYQKNFIFGMMDSNDCWQEDMRKVEEIVIDYYLNLFSSSNPSKFTELIEAVEPKVSQDMNNMLIRDFQGAEVKAALNQILITNNVLVAFEAMHNINQKKVGKKGLSAMIKKATVVGDLHGVAVCRRGLKLSHLFFADDSLIFCEASLKECDSLQRIFQVYEAASDKLIWVKTNNGLFTVKSAYKVAVDILAASPLGSLGSSSDESNIKRFWKRVWKLDVPHKIRHFVWKACRDILPTKRILKNRQILVEDICAECNLESETTGHVFWSCPRTQNIWKCSGIFQPGFIGLFPSFLDLLWKMMMLDDCEENILALVVTIAWSIWTYRNEVCNGGKKKGELELLQWSCQYLQEYVGAKKLSIKAVQDQIEHWCPPLENIYKVNVGGAVFLAKKEAGIGIVVWDCHGLVMAAMSMKVSAPLGPLEVEAKAFEAGLQFAKDLGI</sequence>
<evidence type="ECO:0000259" key="2">
    <source>
        <dbReference type="Pfam" id="PF13966"/>
    </source>
</evidence>
<gene>
    <name evidence="4" type="ORF">SO802_006172</name>
</gene>
<feature type="domain" description="Reverse transcriptase zinc-binding" evidence="2">
    <location>
        <begin position="764"/>
        <end position="834"/>
    </location>
</feature>
<dbReference type="Pfam" id="PF14111">
    <property type="entry name" value="DUF4283"/>
    <property type="match status" value="1"/>
</dbReference>
<evidence type="ECO:0000259" key="3">
    <source>
        <dbReference type="Pfam" id="PF14111"/>
    </source>
</evidence>
<keyword evidence="5" id="KW-1185">Reference proteome</keyword>
<reference evidence="4 5" key="1">
    <citation type="submission" date="2024-01" db="EMBL/GenBank/DDBJ databases">
        <title>A telomere-to-telomere, gap-free genome of sweet tea (Lithocarpus litseifolius).</title>
        <authorList>
            <person name="Zhou J."/>
        </authorList>
    </citation>
    <scope>NUCLEOTIDE SEQUENCE [LARGE SCALE GENOMIC DNA]</scope>
    <source>
        <strain evidence="4">Zhou-2022a</strain>
        <tissue evidence="4">Leaf</tissue>
    </source>
</reference>
<comment type="caution">
    <text evidence="4">The sequence shown here is derived from an EMBL/GenBank/DDBJ whole genome shotgun (WGS) entry which is preliminary data.</text>
</comment>
<evidence type="ECO:0000259" key="1">
    <source>
        <dbReference type="Pfam" id="PF13456"/>
    </source>
</evidence>
<name>A0AAW2DNH9_9ROSI</name>
<dbReference type="AlphaFoldDB" id="A0AAW2DNH9"/>
<dbReference type="SUPFAM" id="SSF56219">
    <property type="entry name" value="DNase I-like"/>
    <property type="match status" value="1"/>
</dbReference>
<dbReference type="Proteomes" id="UP001459277">
    <property type="component" value="Unassembled WGS sequence"/>
</dbReference>
<dbReference type="Pfam" id="PF13966">
    <property type="entry name" value="zf-RVT"/>
    <property type="match status" value="1"/>
</dbReference>
<dbReference type="InterPro" id="IPR040256">
    <property type="entry name" value="At4g02000-like"/>
</dbReference>
<proteinExistence type="predicted"/>
<evidence type="ECO:0000313" key="5">
    <source>
        <dbReference type="Proteomes" id="UP001459277"/>
    </source>
</evidence>
<dbReference type="Pfam" id="PF13456">
    <property type="entry name" value="RVT_3"/>
    <property type="match status" value="1"/>
</dbReference>
<dbReference type="GO" id="GO:0004523">
    <property type="term" value="F:RNA-DNA hybrid ribonuclease activity"/>
    <property type="evidence" value="ECO:0007669"/>
    <property type="project" value="InterPro"/>
</dbReference>
<feature type="domain" description="RNase H type-1" evidence="1">
    <location>
        <begin position="945"/>
        <end position="997"/>
    </location>
</feature>
<dbReference type="PANTHER" id="PTHR31286:SF167">
    <property type="entry name" value="OS09G0268800 PROTEIN"/>
    <property type="match status" value="1"/>
</dbReference>
<accession>A0AAW2DNH9</accession>
<dbReference type="InterPro" id="IPR002156">
    <property type="entry name" value="RNaseH_domain"/>
</dbReference>
<dbReference type="GO" id="GO:0003676">
    <property type="term" value="F:nucleic acid binding"/>
    <property type="evidence" value="ECO:0007669"/>
    <property type="project" value="InterPro"/>
</dbReference>